<dbReference type="Pfam" id="PF00561">
    <property type="entry name" value="Abhydrolase_1"/>
    <property type="match status" value="1"/>
</dbReference>
<dbReference type="GO" id="GO:0003824">
    <property type="term" value="F:catalytic activity"/>
    <property type="evidence" value="ECO:0007669"/>
    <property type="project" value="UniProtKB-ARBA"/>
</dbReference>
<protein>
    <recommendedName>
        <fullName evidence="3">HTH luxR-type domain-containing protein</fullName>
    </recommendedName>
</protein>
<accession>A0A919IGB6</accession>
<dbReference type="InterPro" id="IPR036388">
    <property type="entry name" value="WH-like_DNA-bd_sf"/>
</dbReference>
<dbReference type="Gene3D" id="1.10.10.10">
    <property type="entry name" value="Winged helix-like DNA-binding domain superfamily/Winged helix DNA-binding domain"/>
    <property type="match status" value="1"/>
</dbReference>
<dbReference type="EMBL" id="BOMH01000026">
    <property type="protein sequence ID" value="GID65520.1"/>
    <property type="molecule type" value="Genomic_DNA"/>
</dbReference>
<dbReference type="CDD" id="cd06170">
    <property type="entry name" value="LuxR_C_like"/>
    <property type="match status" value="1"/>
</dbReference>
<evidence type="ECO:0000256" key="1">
    <source>
        <dbReference type="ARBA" id="ARBA00023125"/>
    </source>
</evidence>
<proteinExistence type="predicted"/>
<evidence type="ECO:0000313" key="4">
    <source>
        <dbReference type="EMBL" id="GID65520.1"/>
    </source>
</evidence>
<dbReference type="InterPro" id="IPR039420">
    <property type="entry name" value="WalR-like"/>
</dbReference>
<evidence type="ECO:0000259" key="3">
    <source>
        <dbReference type="PROSITE" id="PS50043"/>
    </source>
</evidence>
<feature type="domain" description="HTH luxR-type" evidence="3">
    <location>
        <begin position="331"/>
        <end position="396"/>
    </location>
</feature>
<dbReference type="Gene3D" id="3.40.50.1820">
    <property type="entry name" value="alpha/beta hydrolase"/>
    <property type="match status" value="1"/>
</dbReference>
<dbReference type="PRINTS" id="PR00111">
    <property type="entry name" value="ABHYDROLASE"/>
</dbReference>
<dbReference type="GO" id="GO:0003677">
    <property type="term" value="F:DNA binding"/>
    <property type="evidence" value="ECO:0007669"/>
    <property type="project" value="UniProtKB-KW"/>
</dbReference>
<dbReference type="SUPFAM" id="SSF53474">
    <property type="entry name" value="alpha/beta-Hydrolases"/>
    <property type="match status" value="1"/>
</dbReference>
<dbReference type="GO" id="GO:0006355">
    <property type="term" value="P:regulation of DNA-templated transcription"/>
    <property type="evidence" value="ECO:0007669"/>
    <property type="project" value="InterPro"/>
</dbReference>
<dbReference type="SUPFAM" id="SSF46894">
    <property type="entry name" value="C-terminal effector domain of the bipartite response regulators"/>
    <property type="match status" value="1"/>
</dbReference>
<organism evidence="4 5">
    <name type="scientific">Actinoplanes cyaneus</name>
    <dbReference type="NCBI Taxonomy" id="52696"/>
    <lineage>
        <taxon>Bacteria</taxon>
        <taxon>Bacillati</taxon>
        <taxon>Actinomycetota</taxon>
        <taxon>Actinomycetes</taxon>
        <taxon>Micromonosporales</taxon>
        <taxon>Micromonosporaceae</taxon>
        <taxon>Actinoplanes</taxon>
    </lineage>
</organism>
<dbReference type="PRINTS" id="PR00038">
    <property type="entry name" value="HTHLUXR"/>
</dbReference>
<dbReference type="SMART" id="SM00421">
    <property type="entry name" value="HTH_LUXR"/>
    <property type="match status" value="1"/>
</dbReference>
<reference evidence="4" key="1">
    <citation type="submission" date="2021-01" db="EMBL/GenBank/DDBJ databases">
        <title>Whole genome shotgun sequence of Actinoplanes cyaneus NBRC 14990.</title>
        <authorList>
            <person name="Komaki H."/>
            <person name="Tamura T."/>
        </authorList>
    </citation>
    <scope>NUCLEOTIDE SEQUENCE</scope>
    <source>
        <strain evidence="4">NBRC 14990</strain>
    </source>
</reference>
<dbReference type="InterPro" id="IPR029058">
    <property type="entry name" value="AB_hydrolase_fold"/>
</dbReference>
<dbReference type="InterPro" id="IPR000792">
    <property type="entry name" value="Tscrpt_reg_LuxR_C"/>
</dbReference>
<dbReference type="InterPro" id="IPR000073">
    <property type="entry name" value="AB_hydrolase_1"/>
</dbReference>
<dbReference type="Proteomes" id="UP000619479">
    <property type="component" value="Unassembled WGS sequence"/>
</dbReference>
<evidence type="ECO:0000256" key="2">
    <source>
        <dbReference type="SAM" id="MobiDB-lite"/>
    </source>
</evidence>
<dbReference type="Pfam" id="PF00196">
    <property type="entry name" value="GerE"/>
    <property type="match status" value="1"/>
</dbReference>
<dbReference type="PROSITE" id="PS50043">
    <property type="entry name" value="HTH_LUXR_2"/>
    <property type="match status" value="1"/>
</dbReference>
<keyword evidence="5" id="KW-1185">Reference proteome</keyword>
<dbReference type="AlphaFoldDB" id="A0A919IGB6"/>
<sequence length="403" mass="42987">MEMRFARAEDGVTIGYQVFGRGPVLVWMPSLSNIAAQWRIPALRAAYEALARNLTIVLYDGRGMGASDRRIDLGDLGVDAHLRDLRAVLDDAGIGSASLLGYYHATATAIAFAAREPSRAERLVLFGGAARMREAMRPAQTQALLSLVQQDWGLFADAAATAWLGWDAATSGRWTAEAFRTATSAAVATAWFSAAEEIDVTGEMSRVRAPSLVLHRQGEQQIPVEVFRRLADGLPGGRLVELPGSTPTLFMEDADRDIRLVTDFVTSGRLPDAGSASWSGELGPDAGPASRTGERLPDADQAFHSGERLADAGSASRTGGRSPGAGMGARTGVPRDGLTARESDVLALVSAGDSNTEIARQLGIAVHTVERHLSNLYRKIGARGRADAVAYAMRRMTENRQSG</sequence>
<comment type="caution">
    <text evidence="4">The sequence shown here is derived from an EMBL/GenBank/DDBJ whole genome shotgun (WGS) entry which is preliminary data.</text>
</comment>
<gene>
    <name evidence="4" type="ORF">Acy02nite_34010</name>
</gene>
<dbReference type="PANTHER" id="PTHR43214">
    <property type="entry name" value="TWO-COMPONENT RESPONSE REGULATOR"/>
    <property type="match status" value="1"/>
</dbReference>
<feature type="region of interest" description="Disordered" evidence="2">
    <location>
        <begin position="272"/>
        <end position="338"/>
    </location>
</feature>
<dbReference type="InterPro" id="IPR016032">
    <property type="entry name" value="Sig_transdc_resp-reg_C-effctor"/>
</dbReference>
<keyword evidence="1" id="KW-0238">DNA-binding</keyword>
<evidence type="ECO:0000313" key="5">
    <source>
        <dbReference type="Proteomes" id="UP000619479"/>
    </source>
</evidence>
<dbReference type="PROSITE" id="PS00622">
    <property type="entry name" value="HTH_LUXR_1"/>
    <property type="match status" value="1"/>
</dbReference>
<name>A0A919IGB6_9ACTN</name>